<comment type="subcellular location">
    <subcellularLocation>
        <location evidence="1">Cell membrane</location>
        <topology evidence="1">Multi-pass membrane protein</topology>
    </subcellularLocation>
</comment>
<feature type="transmembrane region" description="Helical" evidence="10">
    <location>
        <begin position="98"/>
        <end position="127"/>
    </location>
</feature>
<dbReference type="AlphaFoldDB" id="A0A7X5U413"/>
<keyword evidence="7" id="KW-0059">Arsenical resistance</keyword>
<keyword evidence="8 10" id="KW-1133">Transmembrane helix</keyword>
<feature type="transmembrane region" description="Helical" evidence="10">
    <location>
        <begin position="163"/>
        <end position="195"/>
    </location>
</feature>
<evidence type="ECO:0000256" key="9">
    <source>
        <dbReference type="ARBA" id="ARBA00023136"/>
    </source>
</evidence>
<dbReference type="InterPro" id="IPR000802">
    <property type="entry name" value="Arsenical_pump_ArsB"/>
</dbReference>
<keyword evidence="5" id="KW-1003">Cell membrane</keyword>
<evidence type="ECO:0000256" key="7">
    <source>
        <dbReference type="ARBA" id="ARBA00022849"/>
    </source>
</evidence>
<dbReference type="Proteomes" id="UP000547444">
    <property type="component" value="Unassembled WGS sequence"/>
</dbReference>
<evidence type="ECO:0000313" key="12">
    <source>
        <dbReference type="EMBL" id="NIH97973.1"/>
    </source>
</evidence>
<evidence type="ECO:0000256" key="5">
    <source>
        <dbReference type="ARBA" id="ARBA00022475"/>
    </source>
</evidence>
<evidence type="ECO:0000256" key="4">
    <source>
        <dbReference type="ARBA" id="ARBA00022448"/>
    </source>
</evidence>
<keyword evidence="4" id="KW-0813">Transport</keyword>
<keyword evidence="9 10" id="KW-0472">Membrane</keyword>
<evidence type="ECO:0000256" key="10">
    <source>
        <dbReference type="SAM" id="Phobius"/>
    </source>
</evidence>
<evidence type="ECO:0000256" key="3">
    <source>
        <dbReference type="ARBA" id="ARBA00009843"/>
    </source>
</evidence>
<evidence type="ECO:0000259" key="11">
    <source>
        <dbReference type="Pfam" id="PF03600"/>
    </source>
</evidence>
<dbReference type="EMBL" id="JAANOW010000003">
    <property type="protein sequence ID" value="NIH97973.1"/>
    <property type="molecule type" value="Genomic_DNA"/>
</dbReference>
<dbReference type="InterPro" id="IPR004680">
    <property type="entry name" value="Cit_transptr-like_dom"/>
</dbReference>
<feature type="transmembrane region" description="Helical" evidence="10">
    <location>
        <begin position="216"/>
        <end position="235"/>
    </location>
</feature>
<feature type="transmembrane region" description="Helical" evidence="10">
    <location>
        <begin position="391"/>
        <end position="411"/>
    </location>
</feature>
<gene>
    <name evidence="12" type="ORF">FHU31_004979</name>
</gene>
<comment type="similarity">
    <text evidence="3">Belongs to the CitM (TC 2.A.11) transporter family.</text>
</comment>
<comment type="similarity">
    <text evidence="2">Belongs to the ArsB family.</text>
</comment>
<dbReference type="GO" id="GO:0046685">
    <property type="term" value="P:response to arsenic-containing substance"/>
    <property type="evidence" value="ECO:0007669"/>
    <property type="project" value="UniProtKB-KW"/>
</dbReference>
<comment type="caution">
    <text evidence="12">The sequence shown here is derived from an EMBL/GenBank/DDBJ whole genome shotgun (WGS) entry which is preliminary data.</text>
</comment>
<evidence type="ECO:0000256" key="8">
    <source>
        <dbReference type="ARBA" id="ARBA00022989"/>
    </source>
</evidence>
<dbReference type="Pfam" id="PF03600">
    <property type="entry name" value="CitMHS"/>
    <property type="match status" value="1"/>
</dbReference>
<feature type="transmembrane region" description="Helical" evidence="10">
    <location>
        <begin position="272"/>
        <end position="292"/>
    </location>
</feature>
<name>A0A7X5U413_9MYCO</name>
<feature type="domain" description="Citrate transporter-like" evidence="11">
    <location>
        <begin position="26"/>
        <end position="348"/>
    </location>
</feature>
<evidence type="ECO:0000313" key="13">
    <source>
        <dbReference type="Proteomes" id="UP000547444"/>
    </source>
</evidence>
<accession>A0A7X5U413</accession>
<evidence type="ECO:0000256" key="1">
    <source>
        <dbReference type="ARBA" id="ARBA00004651"/>
    </source>
</evidence>
<evidence type="ECO:0000256" key="6">
    <source>
        <dbReference type="ARBA" id="ARBA00022692"/>
    </source>
</evidence>
<feature type="transmembrane region" description="Helical" evidence="10">
    <location>
        <begin position="29"/>
        <end position="47"/>
    </location>
</feature>
<dbReference type="PANTHER" id="PTHR43302:SF5">
    <property type="entry name" value="TRANSPORTER ARSB-RELATED"/>
    <property type="match status" value="1"/>
</dbReference>
<dbReference type="GO" id="GO:0005886">
    <property type="term" value="C:plasma membrane"/>
    <property type="evidence" value="ECO:0007669"/>
    <property type="project" value="UniProtKB-SubCell"/>
</dbReference>
<keyword evidence="6 10" id="KW-0812">Transmembrane</keyword>
<evidence type="ECO:0000256" key="2">
    <source>
        <dbReference type="ARBA" id="ARBA00006433"/>
    </source>
</evidence>
<feature type="transmembrane region" description="Helical" evidence="10">
    <location>
        <begin position="330"/>
        <end position="355"/>
    </location>
</feature>
<organism evidence="12 13">
    <name type="scientific">Mycolicibacterium fluoranthenivorans</name>
    <dbReference type="NCBI Taxonomy" id="258505"/>
    <lineage>
        <taxon>Bacteria</taxon>
        <taxon>Bacillati</taxon>
        <taxon>Actinomycetota</taxon>
        <taxon>Actinomycetes</taxon>
        <taxon>Mycobacteriales</taxon>
        <taxon>Mycobacteriaceae</taxon>
        <taxon>Mycolicibacterium</taxon>
    </lineage>
</organism>
<keyword evidence="13" id="KW-1185">Reference proteome</keyword>
<dbReference type="PANTHER" id="PTHR43302">
    <property type="entry name" value="TRANSPORTER ARSB-RELATED"/>
    <property type="match status" value="1"/>
</dbReference>
<dbReference type="GO" id="GO:0015105">
    <property type="term" value="F:arsenite transmembrane transporter activity"/>
    <property type="evidence" value="ECO:0007669"/>
    <property type="project" value="InterPro"/>
</dbReference>
<feature type="transmembrane region" description="Helical" evidence="10">
    <location>
        <begin position="304"/>
        <end position="323"/>
    </location>
</feature>
<dbReference type="PRINTS" id="PR00758">
    <property type="entry name" value="ARSENICPUMP"/>
</dbReference>
<feature type="transmembrane region" description="Helical" evidence="10">
    <location>
        <begin position="241"/>
        <end position="260"/>
    </location>
</feature>
<protein>
    <submittedName>
        <fullName evidence="12">Arsenical pump membrane protein</fullName>
    </submittedName>
</protein>
<sequence length="416" mass="42761">MNTPLAFSAALLALVLVFTMVRPHRWPEVAVAAPAAGLLLLTGVVTMDSAAEEIGRLLPVTGFLAAVLALGRICDDEGLFRAAGTTMARLSRGDPHRLLGGVFVLAAATTAVLSLDATVVLLTPVVLATARTLAVSPKPHAYATAHLSNSASLLLPVSNLTNLLAFGAAGISFAMFAAVMVLPWLAVIAVEYLLLRLIFRRELAAPSPHEEPPPPADIPVFVLVVLGLTLAGFAVTSALDIAPAWAALAGAVVLGVRSLARGRSSVTGIAKAVDVPFLVFVLCLGVIVDAVMRHGLGDFMKTHVPLGTSLPALLLIATAAAALSNVVNNLPAVLVLLPVVAAAGPAAVLAVLIGVNVGPNATYPGSLANLLWRNIIRREGMTAGVAEFTRVGLLTVPLSLVVAVVCLWAGVRVFGL</sequence>
<proteinExistence type="inferred from homology"/>
<reference evidence="12 13" key="1">
    <citation type="submission" date="2020-03" db="EMBL/GenBank/DDBJ databases">
        <title>Sequencing the genomes of 1000 actinobacteria strains.</title>
        <authorList>
            <person name="Klenk H.-P."/>
        </authorList>
    </citation>
    <scope>NUCLEOTIDE SEQUENCE [LARGE SCALE GENOMIC DNA]</scope>
    <source>
        <strain evidence="12 13">DSM 44556</strain>
    </source>
</reference>